<feature type="region of interest" description="Disordered" evidence="2">
    <location>
        <begin position="367"/>
        <end position="395"/>
    </location>
</feature>
<dbReference type="EMBL" id="BEGY01000027">
    <property type="protein sequence ID" value="GAX77744.1"/>
    <property type="molecule type" value="Genomic_DNA"/>
</dbReference>
<reference evidence="4 5" key="1">
    <citation type="submission" date="2017-08" db="EMBL/GenBank/DDBJ databases">
        <title>Acidophilic green algal genome provides insights into adaptation to an acidic environment.</title>
        <authorList>
            <person name="Hirooka S."/>
            <person name="Hirose Y."/>
            <person name="Kanesaki Y."/>
            <person name="Higuchi S."/>
            <person name="Fujiwara T."/>
            <person name="Onuma R."/>
            <person name="Era A."/>
            <person name="Ohbayashi R."/>
            <person name="Uzuka A."/>
            <person name="Nozaki H."/>
            <person name="Yoshikawa H."/>
            <person name="Miyagishima S.Y."/>
        </authorList>
    </citation>
    <scope>NUCLEOTIDE SEQUENCE [LARGE SCALE GENOMIC DNA]</scope>
    <source>
        <strain evidence="4 5">NIES-2499</strain>
    </source>
</reference>
<sequence>MDFLEHLDNVELSDVLLIFNTSCSITSERFGNLADPVDCLNESKNMGSAGHFPRETSPMIMGDSSSELVPASSRTYHAHSFLLSARSSYFKARLSGAFPVNSVMQKSNWSPTPENGREAMGQAMGHHAVSSSRRSRLPENCIMPGQAHIATHSADVKVLVEHVEERELEAIDSLLSFIYSGCVPENVEGSPHLLLELLVLADRYGVKRCMTYCVNVLAATHSSSWRYEALLLYFHLPDTLLLGSGEVETSMEKKATKILIELYGNVPELIQDLDRKEMGGQLSESFLALPFKAVLLWLNWDKLTVFTENCVLVALSVWVLRNGCSCSQAQLQVLAYSVRLVNLTPSFLRMIIPRLNWFKDAFMYKPEPSHSSSINSSSNADEDEEENNMEVVTGDDNFQRVQDIPMVDEEGHCTSASHSLLHETASAPQWDEINDSRGPHYLHYLLFAKTDEISNAEDDELADPTYEPQALSTTSEGSYDYRNIDFEDDDVAVHSRADVFEWLLQDVMMRKQLPPAEDACRHSQDYSWLGPTDVNWLAKPRLGTLSGTDAEENSTLWRLREHDLQKLGKYVELGAGPDNEVEWDQGAWYVNGYSFYLTAIRAAGSDPGACIHIRMTVSAHESVCNPSSGGLRPSMLLSAKLERFCALSSEFKCLGRLNKTLISPAMADGAIWTFYIYPPATNASQITASSLLSTVQPGNHDAASENAFLACLIPWLHEGTLPLRFTVIEIV</sequence>
<name>A0A250X3T2_9CHLO</name>
<dbReference type="AlphaFoldDB" id="A0A250X3T2"/>
<dbReference type="SUPFAM" id="SSF54695">
    <property type="entry name" value="POZ domain"/>
    <property type="match status" value="1"/>
</dbReference>
<comment type="caution">
    <text evidence="4">The sequence shown here is derived from an EMBL/GenBank/DDBJ whole genome shotgun (WGS) entry which is preliminary data.</text>
</comment>
<protein>
    <recommendedName>
        <fullName evidence="3">BTB domain-containing protein</fullName>
    </recommendedName>
</protein>
<comment type="pathway">
    <text evidence="1">Protein modification; protein ubiquitination.</text>
</comment>
<proteinExistence type="predicted"/>
<evidence type="ECO:0000256" key="2">
    <source>
        <dbReference type="SAM" id="MobiDB-lite"/>
    </source>
</evidence>
<dbReference type="CDD" id="cd18186">
    <property type="entry name" value="BTB_POZ_ZBTB_KLHL-like"/>
    <property type="match status" value="1"/>
</dbReference>
<evidence type="ECO:0000313" key="4">
    <source>
        <dbReference type="EMBL" id="GAX77744.1"/>
    </source>
</evidence>
<feature type="compositionally biased region" description="Low complexity" evidence="2">
    <location>
        <begin position="369"/>
        <end position="379"/>
    </location>
</feature>
<dbReference type="PROSITE" id="PS50097">
    <property type="entry name" value="BTB"/>
    <property type="match status" value="1"/>
</dbReference>
<feature type="domain" description="BTB" evidence="3">
    <location>
        <begin position="64"/>
        <end position="187"/>
    </location>
</feature>
<dbReference type="PANTHER" id="PTHR46336:SF3">
    <property type="entry name" value="BTB_POZ DOMAIN-CONTAINING PROTEIN POB1"/>
    <property type="match status" value="1"/>
</dbReference>
<dbReference type="Gene3D" id="3.30.710.10">
    <property type="entry name" value="Potassium Channel Kv1.1, Chain A"/>
    <property type="match status" value="1"/>
</dbReference>
<evidence type="ECO:0000313" key="5">
    <source>
        <dbReference type="Proteomes" id="UP000232323"/>
    </source>
</evidence>
<evidence type="ECO:0000256" key="1">
    <source>
        <dbReference type="ARBA" id="ARBA00004906"/>
    </source>
</evidence>
<dbReference type="InterPro" id="IPR000210">
    <property type="entry name" value="BTB/POZ_dom"/>
</dbReference>
<dbReference type="SMART" id="SM00225">
    <property type="entry name" value="BTB"/>
    <property type="match status" value="1"/>
</dbReference>
<accession>A0A250X3T2</accession>
<dbReference type="OrthoDB" id="45365at2759"/>
<keyword evidence="5" id="KW-1185">Reference proteome</keyword>
<evidence type="ECO:0000259" key="3">
    <source>
        <dbReference type="PROSITE" id="PS50097"/>
    </source>
</evidence>
<dbReference type="Gene3D" id="1.25.40.420">
    <property type="match status" value="1"/>
</dbReference>
<dbReference type="STRING" id="1157962.A0A250X3T2"/>
<gene>
    <name evidence="4" type="ORF">CEUSTIGMA_g5187.t1</name>
</gene>
<dbReference type="InterPro" id="IPR011333">
    <property type="entry name" value="SKP1/BTB/POZ_sf"/>
</dbReference>
<dbReference type="PANTHER" id="PTHR46336">
    <property type="entry name" value="OS02G0260700 PROTEIN"/>
    <property type="match status" value="1"/>
</dbReference>
<dbReference type="InterPro" id="IPR045890">
    <property type="entry name" value="POB1-like"/>
</dbReference>
<organism evidence="4 5">
    <name type="scientific">Chlamydomonas eustigma</name>
    <dbReference type="NCBI Taxonomy" id="1157962"/>
    <lineage>
        <taxon>Eukaryota</taxon>
        <taxon>Viridiplantae</taxon>
        <taxon>Chlorophyta</taxon>
        <taxon>core chlorophytes</taxon>
        <taxon>Chlorophyceae</taxon>
        <taxon>CS clade</taxon>
        <taxon>Chlamydomonadales</taxon>
        <taxon>Chlamydomonadaceae</taxon>
        <taxon>Chlamydomonas</taxon>
    </lineage>
</organism>
<dbReference type="Proteomes" id="UP000232323">
    <property type="component" value="Unassembled WGS sequence"/>
</dbReference>